<evidence type="ECO:0000256" key="1">
    <source>
        <dbReference type="SAM" id="Phobius"/>
    </source>
</evidence>
<name>A0A0V0YG51_TRIPS</name>
<dbReference type="EMBL" id="JYDU01000015">
    <property type="protein sequence ID" value="KRX99350.1"/>
    <property type="molecule type" value="Genomic_DNA"/>
</dbReference>
<gene>
    <name evidence="2" type="ORF">T4E_11738</name>
</gene>
<feature type="transmembrane region" description="Helical" evidence="1">
    <location>
        <begin position="17"/>
        <end position="39"/>
    </location>
</feature>
<keyword evidence="1" id="KW-0812">Transmembrane</keyword>
<organism evidence="2 3">
    <name type="scientific">Trichinella pseudospiralis</name>
    <name type="common">Parasitic roundworm</name>
    <dbReference type="NCBI Taxonomy" id="6337"/>
    <lineage>
        <taxon>Eukaryota</taxon>
        <taxon>Metazoa</taxon>
        <taxon>Ecdysozoa</taxon>
        <taxon>Nematoda</taxon>
        <taxon>Enoplea</taxon>
        <taxon>Dorylaimia</taxon>
        <taxon>Trichinellida</taxon>
        <taxon>Trichinellidae</taxon>
        <taxon>Trichinella</taxon>
    </lineage>
</organism>
<evidence type="ECO:0000313" key="2">
    <source>
        <dbReference type="EMBL" id="KRX99350.1"/>
    </source>
</evidence>
<reference evidence="2 3" key="1">
    <citation type="submission" date="2015-01" db="EMBL/GenBank/DDBJ databases">
        <title>Evolution of Trichinella species and genotypes.</title>
        <authorList>
            <person name="Korhonen P.K."/>
            <person name="Edoardo P."/>
            <person name="Giuseppe L.R."/>
            <person name="Gasser R.B."/>
        </authorList>
    </citation>
    <scope>NUCLEOTIDE SEQUENCE [LARGE SCALE GENOMIC DNA]</scope>
    <source>
        <strain evidence="2">ISS141</strain>
    </source>
</reference>
<protein>
    <submittedName>
        <fullName evidence="2">Uncharacterized protein</fullName>
    </submittedName>
</protein>
<sequence length="140" mass="15427">MEKRCCGYVYLEKEEILSAHCAVVMMMVLVVVASSSVTLETDCSFAVGRHLASNYYPVKVENCSVLLTKVQIVMLGCRWVKCVSAEKGLLCSFFPGNLYGRLLKLIFMLCPVWSALLDISSAAFGFAWSVAIGRAEVKNV</sequence>
<proteinExistence type="predicted"/>
<dbReference type="AlphaFoldDB" id="A0A0V0YG51"/>
<evidence type="ECO:0000313" key="3">
    <source>
        <dbReference type="Proteomes" id="UP000054815"/>
    </source>
</evidence>
<comment type="caution">
    <text evidence="2">The sequence shown here is derived from an EMBL/GenBank/DDBJ whole genome shotgun (WGS) entry which is preliminary data.</text>
</comment>
<feature type="transmembrane region" description="Helical" evidence="1">
    <location>
        <begin position="105"/>
        <end position="131"/>
    </location>
</feature>
<accession>A0A0V0YG51</accession>
<dbReference type="Proteomes" id="UP000054815">
    <property type="component" value="Unassembled WGS sequence"/>
</dbReference>
<keyword evidence="1" id="KW-0472">Membrane</keyword>
<keyword evidence="1" id="KW-1133">Transmembrane helix</keyword>